<dbReference type="InterPro" id="IPR014078">
    <property type="entry name" value="Nudix_YtkD"/>
</dbReference>
<dbReference type="Pfam" id="PF00293">
    <property type="entry name" value="NUDIX"/>
    <property type="match status" value="1"/>
</dbReference>
<dbReference type="EMBL" id="JBHUMF010000030">
    <property type="protein sequence ID" value="MFD2681676.1"/>
    <property type="molecule type" value="Genomic_DNA"/>
</dbReference>
<dbReference type="PROSITE" id="PS51462">
    <property type="entry name" value="NUDIX"/>
    <property type="match status" value="1"/>
</dbReference>
<dbReference type="PANTHER" id="PTHR43758:SF8">
    <property type="entry name" value="8-OXO-DGTP DIPHOSPHATASE YTKD-RELATED"/>
    <property type="match status" value="1"/>
</dbReference>
<keyword evidence="5" id="KW-0460">Magnesium</keyword>
<keyword evidence="3" id="KW-0479">Metal-binding</keyword>
<comment type="similarity">
    <text evidence="2 6">Belongs to the Nudix hydrolase family.</text>
</comment>
<comment type="caution">
    <text evidence="8">The sequence shown here is derived from an EMBL/GenBank/DDBJ whole genome shotgun (WGS) entry which is preliminary data.</text>
</comment>
<keyword evidence="4 6" id="KW-0378">Hydrolase</keyword>
<evidence type="ECO:0000256" key="4">
    <source>
        <dbReference type="ARBA" id="ARBA00022801"/>
    </source>
</evidence>
<reference evidence="9" key="1">
    <citation type="journal article" date="2019" name="Int. J. Syst. Evol. Microbiol.">
        <title>The Global Catalogue of Microorganisms (GCM) 10K type strain sequencing project: providing services to taxonomists for standard genome sequencing and annotation.</title>
        <authorList>
            <consortium name="The Broad Institute Genomics Platform"/>
            <consortium name="The Broad Institute Genome Sequencing Center for Infectious Disease"/>
            <person name="Wu L."/>
            <person name="Ma J."/>
        </authorList>
    </citation>
    <scope>NUCLEOTIDE SEQUENCE [LARGE SCALE GENOMIC DNA]</scope>
    <source>
        <strain evidence="9">KCTC 3913</strain>
    </source>
</reference>
<dbReference type="PROSITE" id="PS00893">
    <property type="entry name" value="NUDIX_BOX"/>
    <property type="match status" value="1"/>
</dbReference>
<proteinExistence type="inferred from homology"/>
<sequence>MYRFIDQNGLKIELSFEKNSFLEQSAHVLVLSQYEGKWLFTFHKKRGLEFPGGKVEKGETLEEAAIRETFEETGGVISGLQFIGEYKVYDSPPFIKTIFFADIGQIKVKDSYLETYGPRLWRGDLLSIKDDPKFSFIMKDDVVTMTVNYLRDEGII</sequence>
<dbReference type="InterPro" id="IPR015797">
    <property type="entry name" value="NUDIX_hydrolase-like_dom_sf"/>
</dbReference>
<dbReference type="RefSeq" id="WP_377936086.1">
    <property type="nucleotide sequence ID" value="NZ_JBHUMF010000030.1"/>
</dbReference>
<evidence type="ECO:0000256" key="2">
    <source>
        <dbReference type="ARBA" id="ARBA00005582"/>
    </source>
</evidence>
<dbReference type="Proteomes" id="UP001597506">
    <property type="component" value="Unassembled WGS sequence"/>
</dbReference>
<comment type="cofactor">
    <cofactor evidence="1">
        <name>Mg(2+)</name>
        <dbReference type="ChEBI" id="CHEBI:18420"/>
    </cofactor>
</comment>
<keyword evidence="9" id="KW-1185">Reference proteome</keyword>
<dbReference type="NCBIfam" id="TIGR02705">
    <property type="entry name" value="nudix_YtkD"/>
    <property type="match status" value="1"/>
</dbReference>
<feature type="domain" description="Nudix hydrolase" evidence="7">
    <location>
        <begin position="21"/>
        <end position="144"/>
    </location>
</feature>
<dbReference type="SUPFAM" id="SSF55811">
    <property type="entry name" value="Nudix"/>
    <property type="match status" value="1"/>
</dbReference>
<evidence type="ECO:0000256" key="3">
    <source>
        <dbReference type="ARBA" id="ARBA00022723"/>
    </source>
</evidence>
<dbReference type="Gene3D" id="3.90.79.10">
    <property type="entry name" value="Nucleoside Triphosphate Pyrophosphohydrolase"/>
    <property type="match status" value="1"/>
</dbReference>
<protein>
    <submittedName>
        <fullName evidence="8">RNA deprotection pyrophosphohydrolase</fullName>
    </submittedName>
</protein>
<dbReference type="InterPro" id="IPR020476">
    <property type="entry name" value="Nudix_hydrolase"/>
</dbReference>
<dbReference type="CDD" id="cd04665">
    <property type="entry name" value="NUDIX_RppH"/>
    <property type="match status" value="1"/>
</dbReference>
<evidence type="ECO:0000259" key="7">
    <source>
        <dbReference type="PROSITE" id="PS51462"/>
    </source>
</evidence>
<evidence type="ECO:0000256" key="1">
    <source>
        <dbReference type="ARBA" id="ARBA00001946"/>
    </source>
</evidence>
<evidence type="ECO:0000313" key="8">
    <source>
        <dbReference type="EMBL" id="MFD2681676.1"/>
    </source>
</evidence>
<evidence type="ECO:0000256" key="6">
    <source>
        <dbReference type="RuleBase" id="RU003476"/>
    </source>
</evidence>
<dbReference type="InterPro" id="IPR020084">
    <property type="entry name" value="NUDIX_hydrolase_CS"/>
</dbReference>
<evidence type="ECO:0000313" key="9">
    <source>
        <dbReference type="Proteomes" id="UP001597506"/>
    </source>
</evidence>
<dbReference type="InterPro" id="IPR000086">
    <property type="entry name" value="NUDIX_hydrolase_dom"/>
</dbReference>
<name>A0ABW5RUC3_9BACI</name>
<dbReference type="PANTHER" id="PTHR43758">
    <property type="entry name" value="7,8-DIHYDRO-8-OXOGUANINE TRIPHOSPHATASE"/>
    <property type="match status" value="1"/>
</dbReference>
<organism evidence="8 9">
    <name type="scientific">Bacillus seohaeanensis</name>
    <dbReference type="NCBI Taxonomy" id="284580"/>
    <lineage>
        <taxon>Bacteria</taxon>
        <taxon>Bacillati</taxon>
        <taxon>Bacillota</taxon>
        <taxon>Bacilli</taxon>
        <taxon>Bacillales</taxon>
        <taxon>Bacillaceae</taxon>
        <taxon>Bacillus</taxon>
    </lineage>
</organism>
<accession>A0ABW5RUC3</accession>
<evidence type="ECO:0000256" key="5">
    <source>
        <dbReference type="ARBA" id="ARBA00022842"/>
    </source>
</evidence>
<gene>
    <name evidence="8" type="primary">ytkD</name>
    <name evidence="8" type="ORF">ACFSUL_13055</name>
</gene>
<dbReference type="PRINTS" id="PR00502">
    <property type="entry name" value="NUDIXFAMILY"/>
</dbReference>